<accession>A0A565C6Y6</accession>
<proteinExistence type="predicted"/>
<evidence type="ECO:0000313" key="1">
    <source>
        <dbReference type="EMBL" id="VVB09375.1"/>
    </source>
</evidence>
<gene>
    <name evidence="1" type="ORF">ANE_LOCUS19819</name>
</gene>
<evidence type="ECO:0000313" key="2">
    <source>
        <dbReference type="Proteomes" id="UP000489600"/>
    </source>
</evidence>
<dbReference type="AlphaFoldDB" id="A0A565C6Y6"/>
<sequence>MDFSLHPNNENLVISNNQPFLSDDDVSNFQNGYLNSFDDASLNGLYHPPIPAAFSHHHHQNLISSIPYHYYSSLNLNVETTQVPPNYEAPTTNIPSTYPLMDINSFKEIQQNENIVRDEIVHDHGFITGGGETNLDQKAQSQPFDFAGPNNISGTNKKFTNQSQDQVVKNIPSKKANIIKWKWTRTEDKQDTKANGGTLWNKKMVKDFKDV</sequence>
<comment type="caution">
    <text evidence="1">The sequence shown here is derived from an EMBL/GenBank/DDBJ whole genome shotgun (WGS) entry which is preliminary data.</text>
</comment>
<keyword evidence="2" id="KW-1185">Reference proteome</keyword>
<dbReference type="Proteomes" id="UP000489600">
    <property type="component" value="Unassembled WGS sequence"/>
</dbReference>
<reference evidence="1" key="1">
    <citation type="submission" date="2019-07" db="EMBL/GenBank/DDBJ databases">
        <authorList>
            <person name="Dittberner H."/>
        </authorList>
    </citation>
    <scope>NUCLEOTIDE SEQUENCE [LARGE SCALE GENOMIC DNA]</scope>
</reference>
<organism evidence="1 2">
    <name type="scientific">Arabis nemorensis</name>
    <dbReference type="NCBI Taxonomy" id="586526"/>
    <lineage>
        <taxon>Eukaryota</taxon>
        <taxon>Viridiplantae</taxon>
        <taxon>Streptophyta</taxon>
        <taxon>Embryophyta</taxon>
        <taxon>Tracheophyta</taxon>
        <taxon>Spermatophyta</taxon>
        <taxon>Magnoliopsida</taxon>
        <taxon>eudicotyledons</taxon>
        <taxon>Gunneridae</taxon>
        <taxon>Pentapetalae</taxon>
        <taxon>rosids</taxon>
        <taxon>malvids</taxon>
        <taxon>Brassicales</taxon>
        <taxon>Brassicaceae</taxon>
        <taxon>Arabideae</taxon>
        <taxon>Arabis</taxon>
    </lineage>
</organism>
<dbReference type="EMBL" id="CABITT030000006">
    <property type="protein sequence ID" value="VVB09375.1"/>
    <property type="molecule type" value="Genomic_DNA"/>
</dbReference>
<protein>
    <submittedName>
        <fullName evidence="1">Uncharacterized protein</fullName>
    </submittedName>
</protein>
<name>A0A565C6Y6_9BRAS</name>